<dbReference type="SUPFAM" id="SSF51971">
    <property type="entry name" value="Nucleotide-binding domain"/>
    <property type="match status" value="1"/>
</dbReference>
<comment type="similarity">
    <text evidence="2">Belongs to the prenylcysteine oxidase family.</text>
</comment>
<evidence type="ECO:0000256" key="1">
    <source>
        <dbReference type="ARBA" id="ARBA00001974"/>
    </source>
</evidence>
<protein>
    <recommendedName>
        <fullName evidence="9">Prenylcysteine lyase domain-containing protein</fullName>
    </recommendedName>
</protein>
<evidence type="ECO:0000256" key="8">
    <source>
        <dbReference type="SAM" id="SignalP"/>
    </source>
</evidence>
<sequence length="543" mass="60396">MHLPGVKPLFLVGYSLLRATLTTTTTTTAYPQQLPFLPPSTTHFRSDSHLTNKPLKVAIIGGGPAGTSAGFFLSQFANASGNPVEIEIFERSDYLGGRSNIIYPFDSSDYPSVEAGASIFVSANKHLHQAVRQFNLSLETFHTDGSSENYAIWDGTEFAFESSRSSWWDTIKLFWRYGRAPLQLNALSKRNLDQFQAIYSKDFVALGPFEELQQWALATGFDHLLSTTGSDYLINEEGINVQAVNELVAIMARTNYGQDICVIHGLGAMVSMAGSDGRSVQGGNRQIFQQFAKQSRAKLNFNHQITAISELEVSDQGRSQYVLSYHHHPHQQLSSRRTTGDSEPFDAVILAAPYDQAAVTVLTSEAPVQVPHQPFVHLHVSFVVTNATAPSGELFDRPPDQFMARSIYSTMMRNVIGKGKRPLFNSLNYLKNLGPKEGVIGDMYIVKIFSEAPLPTNTLAKLFGSVQNLLWIKRIKWDAYPILAPLVPPSKYPPTKLGDKLYYVNGFENLISTMETQTLASWNIAMSLSKDVWNYVPQKSWAH</sequence>
<dbReference type="InterPro" id="IPR036188">
    <property type="entry name" value="FAD/NAD-bd_sf"/>
</dbReference>
<dbReference type="GO" id="GO:0030328">
    <property type="term" value="P:prenylcysteine catabolic process"/>
    <property type="evidence" value="ECO:0007669"/>
    <property type="project" value="InterPro"/>
</dbReference>
<dbReference type="InterPro" id="IPR017046">
    <property type="entry name" value="Prenylcysteine_Oxase1"/>
</dbReference>
<evidence type="ECO:0000256" key="3">
    <source>
        <dbReference type="ARBA" id="ARBA00022630"/>
    </source>
</evidence>
<comment type="caution">
    <text evidence="10">The sequence shown here is derived from an EMBL/GenBank/DDBJ whole genome shotgun (WGS) entry which is preliminary data.</text>
</comment>
<dbReference type="InterPro" id="IPR010795">
    <property type="entry name" value="Prenylcys_lyase"/>
</dbReference>
<evidence type="ECO:0000256" key="4">
    <source>
        <dbReference type="ARBA" id="ARBA00022729"/>
    </source>
</evidence>
<name>A0A5B0REM8_PUCGR</name>
<proteinExistence type="inferred from homology"/>
<evidence type="ECO:0000259" key="9">
    <source>
        <dbReference type="Pfam" id="PF07156"/>
    </source>
</evidence>
<keyword evidence="3" id="KW-0285">Flavoprotein</keyword>
<evidence type="ECO:0000313" key="11">
    <source>
        <dbReference type="Proteomes" id="UP000325313"/>
    </source>
</evidence>
<keyword evidence="5" id="KW-0274">FAD</keyword>
<feature type="domain" description="Prenylcysteine lyase" evidence="9">
    <location>
        <begin position="160"/>
        <end position="530"/>
    </location>
</feature>
<feature type="signal peptide" evidence="8">
    <location>
        <begin position="1"/>
        <end position="24"/>
    </location>
</feature>
<dbReference type="Proteomes" id="UP000325313">
    <property type="component" value="Unassembled WGS sequence"/>
</dbReference>
<dbReference type="AlphaFoldDB" id="A0A5B0REM8"/>
<gene>
    <name evidence="10" type="ORF">PGTUg99_027094</name>
</gene>
<evidence type="ECO:0000256" key="7">
    <source>
        <dbReference type="ARBA" id="ARBA00023180"/>
    </source>
</evidence>
<dbReference type="PANTHER" id="PTHR15944:SF0">
    <property type="entry name" value="PRENYLCYSTEINE LYASE DOMAIN-CONTAINING PROTEIN"/>
    <property type="match status" value="1"/>
</dbReference>
<evidence type="ECO:0000256" key="5">
    <source>
        <dbReference type="ARBA" id="ARBA00022827"/>
    </source>
</evidence>
<feature type="chain" id="PRO_5022733598" description="Prenylcysteine lyase domain-containing protein" evidence="8">
    <location>
        <begin position="25"/>
        <end position="543"/>
    </location>
</feature>
<keyword evidence="6" id="KW-0560">Oxidoreductase</keyword>
<comment type="cofactor">
    <cofactor evidence="1">
        <name>FAD</name>
        <dbReference type="ChEBI" id="CHEBI:57692"/>
    </cofactor>
</comment>
<dbReference type="GO" id="GO:0030327">
    <property type="term" value="P:prenylated protein catabolic process"/>
    <property type="evidence" value="ECO:0007669"/>
    <property type="project" value="TreeGrafter"/>
</dbReference>
<organism evidence="10 11">
    <name type="scientific">Puccinia graminis f. sp. tritici</name>
    <dbReference type="NCBI Taxonomy" id="56615"/>
    <lineage>
        <taxon>Eukaryota</taxon>
        <taxon>Fungi</taxon>
        <taxon>Dikarya</taxon>
        <taxon>Basidiomycota</taxon>
        <taxon>Pucciniomycotina</taxon>
        <taxon>Pucciniomycetes</taxon>
        <taxon>Pucciniales</taxon>
        <taxon>Pucciniaceae</taxon>
        <taxon>Puccinia</taxon>
    </lineage>
</organism>
<evidence type="ECO:0000256" key="6">
    <source>
        <dbReference type="ARBA" id="ARBA00023002"/>
    </source>
</evidence>
<evidence type="ECO:0000313" key="10">
    <source>
        <dbReference type="EMBL" id="KAA1124331.1"/>
    </source>
</evidence>
<evidence type="ECO:0000256" key="2">
    <source>
        <dbReference type="ARBA" id="ARBA00009967"/>
    </source>
</evidence>
<dbReference type="EMBL" id="VDEP01000204">
    <property type="protein sequence ID" value="KAA1124331.1"/>
    <property type="molecule type" value="Genomic_DNA"/>
</dbReference>
<keyword evidence="7" id="KW-0325">Glycoprotein</keyword>
<accession>A0A5B0REM8</accession>
<dbReference type="GO" id="GO:0001735">
    <property type="term" value="F:prenylcysteine oxidase activity"/>
    <property type="evidence" value="ECO:0007669"/>
    <property type="project" value="InterPro"/>
</dbReference>
<dbReference type="Pfam" id="PF07156">
    <property type="entry name" value="Prenylcys_lyase"/>
    <property type="match status" value="1"/>
</dbReference>
<keyword evidence="4 8" id="KW-0732">Signal</keyword>
<dbReference type="Pfam" id="PF13450">
    <property type="entry name" value="NAD_binding_8"/>
    <property type="match status" value="1"/>
</dbReference>
<dbReference type="PANTHER" id="PTHR15944">
    <property type="entry name" value="FARNESYLCYSTEINE LYASE"/>
    <property type="match status" value="1"/>
</dbReference>
<reference evidence="10 11" key="1">
    <citation type="submission" date="2019-05" db="EMBL/GenBank/DDBJ databases">
        <title>Emergence of the Ug99 lineage of the wheat stem rust pathogen through somatic hybridization.</title>
        <authorList>
            <person name="Li F."/>
            <person name="Upadhyaya N.M."/>
            <person name="Sperschneider J."/>
            <person name="Matny O."/>
            <person name="Nguyen-Phuc H."/>
            <person name="Mago R."/>
            <person name="Raley C."/>
            <person name="Miller M.E."/>
            <person name="Silverstein K.A.T."/>
            <person name="Henningsen E."/>
            <person name="Hirsch C.D."/>
            <person name="Visser B."/>
            <person name="Pretorius Z.A."/>
            <person name="Steffenson B.J."/>
            <person name="Schwessinger B."/>
            <person name="Dodds P.N."/>
            <person name="Figueroa M."/>
        </authorList>
    </citation>
    <scope>NUCLEOTIDE SEQUENCE [LARGE SCALE GENOMIC DNA]</scope>
    <source>
        <strain evidence="10 11">Ug99</strain>
    </source>
</reference>
<dbReference type="Gene3D" id="3.50.50.60">
    <property type="entry name" value="FAD/NAD(P)-binding domain"/>
    <property type="match status" value="1"/>
</dbReference>